<proteinExistence type="predicted"/>
<feature type="transmembrane region" description="Helical" evidence="1">
    <location>
        <begin position="52"/>
        <end position="74"/>
    </location>
</feature>
<dbReference type="Proteomes" id="UP001201812">
    <property type="component" value="Unassembled WGS sequence"/>
</dbReference>
<name>A0AAD4N7H6_9BILA</name>
<dbReference type="EMBL" id="JAKKPZ010000010">
    <property type="protein sequence ID" value="KAI1716336.1"/>
    <property type="molecule type" value="Genomic_DNA"/>
</dbReference>
<comment type="caution">
    <text evidence="2">The sequence shown here is derived from an EMBL/GenBank/DDBJ whole genome shotgun (WGS) entry which is preliminary data.</text>
</comment>
<keyword evidence="1" id="KW-1133">Transmembrane helix</keyword>
<gene>
    <name evidence="2" type="ORF">DdX_07383</name>
</gene>
<organism evidence="2 3">
    <name type="scientific">Ditylenchus destructor</name>
    <dbReference type="NCBI Taxonomy" id="166010"/>
    <lineage>
        <taxon>Eukaryota</taxon>
        <taxon>Metazoa</taxon>
        <taxon>Ecdysozoa</taxon>
        <taxon>Nematoda</taxon>
        <taxon>Chromadorea</taxon>
        <taxon>Rhabditida</taxon>
        <taxon>Tylenchina</taxon>
        <taxon>Tylenchomorpha</taxon>
        <taxon>Sphaerularioidea</taxon>
        <taxon>Anguinidae</taxon>
        <taxon>Anguininae</taxon>
        <taxon>Ditylenchus</taxon>
    </lineage>
</organism>
<reference evidence="2" key="1">
    <citation type="submission" date="2022-01" db="EMBL/GenBank/DDBJ databases">
        <title>Genome Sequence Resource for Two Populations of Ditylenchus destructor, the Migratory Endoparasitic Phytonematode.</title>
        <authorList>
            <person name="Zhang H."/>
            <person name="Lin R."/>
            <person name="Xie B."/>
        </authorList>
    </citation>
    <scope>NUCLEOTIDE SEQUENCE</scope>
    <source>
        <strain evidence="2">BazhouSP</strain>
    </source>
</reference>
<evidence type="ECO:0000313" key="2">
    <source>
        <dbReference type="EMBL" id="KAI1716336.1"/>
    </source>
</evidence>
<evidence type="ECO:0000313" key="3">
    <source>
        <dbReference type="Proteomes" id="UP001201812"/>
    </source>
</evidence>
<keyword evidence="1" id="KW-0472">Membrane</keyword>
<protein>
    <submittedName>
        <fullName evidence="2">Uncharacterized protein</fullName>
    </submittedName>
</protein>
<sequence length="118" mass="13777">MTERIQNMETAQYEKFTNARQTSFCSRKGKKSHTYAKGFLQWLDSPNIDNGIIYVLNFCAIEIVATVVGSAILCREEEPCNFFLNEYPTYSLQLRHYEEAVRRNNGYAKRKDILFGNF</sequence>
<evidence type="ECO:0000256" key="1">
    <source>
        <dbReference type="SAM" id="Phobius"/>
    </source>
</evidence>
<keyword evidence="1" id="KW-0812">Transmembrane</keyword>
<keyword evidence="3" id="KW-1185">Reference proteome</keyword>
<dbReference type="AlphaFoldDB" id="A0AAD4N7H6"/>
<accession>A0AAD4N7H6</accession>